<evidence type="ECO:0000313" key="2">
    <source>
        <dbReference type="Proteomes" id="UP000678499"/>
    </source>
</evidence>
<dbReference type="EMBL" id="CAJPEX010001255">
    <property type="protein sequence ID" value="CAG0918673.1"/>
    <property type="molecule type" value="Genomic_DNA"/>
</dbReference>
<protein>
    <submittedName>
        <fullName evidence="1">Uncharacterized protein</fullName>
    </submittedName>
</protein>
<gene>
    <name evidence="1" type="ORF">NMOB1V02_LOCUS6221</name>
</gene>
<sequence>MFPMAGVEDGFMDEIANASSFFGDACRRSRQSRSNDAYVPVLKLDGIELDLVFAKLPIAAQVRDNLVFIDALRTNLDDSFHVAPRPTRNDACEADGTGVVLPMKSSESFLTRTIFGSMSCTNMGKTGKAPERDRRKLRNLFSIPAMPKRTL</sequence>
<keyword evidence="2" id="KW-1185">Reference proteome</keyword>
<evidence type="ECO:0000313" key="1">
    <source>
        <dbReference type="EMBL" id="CAD7278521.1"/>
    </source>
</evidence>
<dbReference type="AlphaFoldDB" id="A0A7R9BR73"/>
<reference evidence="1" key="1">
    <citation type="submission" date="2020-11" db="EMBL/GenBank/DDBJ databases">
        <authorList>
            <person name="Tran Van P."/>
        </authorList>
    </citation>
    <scope>NUCLEOTIDE SEQUENCE</scope>
</reference>
<accession>A0A7R9BR73</accession>
<proteinExistence type="predicted"/>
<name>A0A7R9BR73_9CRUS</name>
<dbReference type="EMBL" id="OA883292">
    <property type="protein sequence ID" value="CAD7278521.1"/>
    <property type="molecule type" value="Genomic_DNA"/>
</dbReference>
<organism evidence="1">
    <name type="scientific">Notodromas monacha</name>
    <dbReference type="NCBI Taxonomy" id="399045"/>
    <lineage>
        <taxon>Eukaryota</taxon>
        <taxon>Metazoa</taxon>
        <taxon>Ecdysozoa</taxon>
        <taxon>Arthropoda</taxon>
        <taxon>Crustacea</taxon>
        <taxon>Oligostraca</taxon>
        <taxon>Ostracoda</taxon>
        <taxon>Podocopa</taxon>
        <taxon>Podocopida</taxon>
        <taxon>Cypridocopina</taxon>
        <taxon>Cypridoidea</taxon>
        <taxon>Cyprididae</taxon>
        <taxon>Notodromas</taxon>
    </lineage>
</organism>
<dbReference type="Proteomes" id="UP000678499">
    <property type="component" value="Unassembled WGS sequence"/>
</dbReference>